<accession>A0A7W0BXM3</accession>
<sequence>MGGIFIFLLLCLIEWFGAHIALQANPKAEQEYYNENDPFKTFFM</sequence>
<keyword evidence="2" id="KW-1185">Reference proteome</keyword>
<dbReference type="AlphaFoldDB" id="A0A7W0BXM3"/>
<protein>
    <submittedName>
        <fullName evidence="1">Uncharacterized protein</fullName>
    </submittedName>
</protein>
<proteinExistence type="predicted"/>
<dbReference type="RefSeq" id="WP_258561030.1">
    <property type="nucleotide sequence ID" value="NZ_CP064060.1"/>
</dbReference>
<evidence type="ECO:0000313" key="1">
    <source>
        <dbReference type="EMBL" id="MBA2874701.1"/>
    </source>
</evidence>
<name>A0A7W0BXM3_9BACL</name>
<evidence type="ECO:0000313" key="2">
    <source>
        <dbReference type="Proteomes" id="UP000523087"/>
    </source>
</evidence>
<comment type="caution">
    <text evidence="1">The sequence shown here is derived from an EMBL/GenBank/DDBJ whole genome shotgun (WGS) entry which is preliminary data.</text>
</comment>
<organism evidence="1 2">
    <name type="scientific">Thermaerobacillus caldiproteolyticus</name>
    <dbReference type="NCBI Taxonomy" id="247480"/>
    <lineage>
        <taxon>Bacteria</taxon>
        <taxon>Bacillati</taxon>
        <taxon>Bacillota</taxon>
        <taxon>Bacilli</taxon>
        <taxon>Bacillales</taxon>
        <taxon>Anoxybacillaceae</taxon>
        <taxon>Thermaerobacillus</taxon>
    </lineage>
</organism>
<dbReference type="EMBL" id="JACDUT010000004">
    <property type="protein sequence ID" value="MBA2874701.1"/>
    <property type="molecule type" value="Genomic_DNA"/>
</dbReference>
<reference evidence="1 2" key="1">
    <citation type="submission" date="2020-07" db="EMBL/GenBank/DDBJ databases">
        <title>Genomic Encyclopedia of Type Strains, Phase IV (KMG-IV): sequencing the most valuable type-strain genomes for metagenomic binning, comparative biology and taxonomic classification.</title>
        <authorList>
            <person name="Goeker M."/>
        </authorList>
    </citation>
    <scope>NUCLEOTIDE SEQUENCE [LARGE SCALE GENOMIC DNA]</scope>
    <source>
        <strain evidence="1 2">DSM 15730</strain>
    </source>
</reference>
<gene>
    <name evidence="1" type="ORF">HNR31_001472</name>
</gene>
<dbReference type="Proteomes" id="UP000523087">
    <property type="component" value="Unassembled WGS sequence"/>
</dbReference>